<accession>A0A1G2BUT2</accession>
<reference evidence="2 3" key="1">
    <citation type="journal article" date="2016" name="Nat. Commun.">
        <title>Thousands of microbial genomes shed light on interconnected biogeochemical processes in an aquifer system.</title>
        <authorList>
            <person name="Anantharaman K."/>
            <person name="Brown C.T."/>
            <person name="Hug L.A."/>
            <person name="Sharon I."/>
            <person name="Castelle C.J."/>
            <person name="Probst A.J."/>
            <person name="Thomas B.C."/>
            <person name="Singh A."/>
            <person name="Wilkins M.J."/>
            <person name="Karaoz U."/>
            <person name="Brodie E.L."/>
            <person name="Williams K.H."/>
            <person name="Hubbard S.S."/>
            <person name="Banfield J.F."/>
        </authorList>
    </citation>
    <scope>NUCLEOTIDE SEQUENCE [LARGE SCALE GENOMIC DNA]</scope>
</reference>
<evidence type="ECO:0000256" key="1">
    <source>
        <dbReference type="SAM" id="Phobius"/>
    </source>
</evidence>
<keyword evidence="1" id="KW-1133">Transmembrane helix</keyword>
<keyword evidence="1" id="KW-0472">Membrane</keyword>
<name>A0A1G2BUT2_9BACT</name>
<protein>
    <submittedName>
        <fullName evidence="2">Uncharacterized protein</fullName>
    </submittedName>
</protein>
<dbReference type="Proteomes" id="UP000177349">
    <property type="component" value="Unassembled WGS sequence"/>
</dbReference>
<dbReference type="EMBL" id="MHKN01000005">
    <property type="protein sequence ID" value="OGY92925.1"/>
    <property type="molecule type" value="Genomic_DNA"/>
</dbReference>
<evidence type="ECO:0000313" key="2">
    <source>
        <dbReference type="EMBL" id="OGY92925.1"/>
    </source>
</evidence>
<evidence type="ECO:0000313" key="3">
    <source>
        <dbReference type="Proteomes" id="UP000177349"/>
    </source>
</evidence>
<keyword evidence="1" id="KW-0812">Transmembrane</keyword>
<sequence length="153" mass="16742">MRHRVLGSILVGAGIGSLLVLAAFLSIIATHAYDMTRAKRVQEETLRDGIVVCANADVGTLEFRWNLQQDKATRRRTNYGCVSLLRSEIQGNTPVSIVSDSMDGEFTAITIAHLTNPDHPYVTIPVHSGMTRPILFVSERSATIINLDNPPAD</sequence>
<organism evidence="2 3">
    <name type="scientific">Candidatus Komeilibacteria bacterium RIFCSPLOWO2_01_FULL_53_11</name>
    <dbReference type="NCBI Taxonomy" id="1798552"/>
    <lineage>
        <taxon>Bacteria</taxon>
        <taxon>Candidatus Komeiliibacteriota</taxon>
    </lineage>
</organism>
<proteinExistence type="predicted"/>
<comment type="caution">
    <text evidence="2">The sequence shown here is derived from an EMBL/GenBank/DDBJ whole genome shotgun (WGS) entry which is preliminary data.</text>
</comment>
<gene>
    <name evidence="2" type="ORF">A3B31_03555</name>
</gene>
<feature type="transmembrane region" description="Helical" evidence="1">
    <location>
        <begin position="6"/>
        <end position="30"/>
    </location>
</feature>
<dbReference type="AlphaFoldDB" id="A0A1G2BUT2"/>